<keyword evidence="5" id="KW-0970">Cilium biogenesis/degradation</keyword>
<dbReference type="GO" id="GO:0005930">
    <property type="term" value="C:axoneme"/>
    <property type="evidence" value="ECO:0007669"/>
    <property type="project" value="UniProtKB-SubCell"/>
</dbReference>
<evidence type="ECO:0000256" key="8">
    <source>
        <dbReference type="ARBA" id="ARBA00023273"/>
    </source>
</evidence>
<evidence type="ECO:0000256" key="9">
    <source>
        <dbReference type="ARBA" id="ARBA00045321"/>
    </source>
</evidence>
<reference evidence="10" key="1">
    <citation type="submission" date="2020-06" db="EMBL/GenBank/DDBJ databases">
        <title>Draft genome of Bugula neritina, a colonial animal packing powerful symbionts and potential medicines.</title>
        <authorList>
            <person name="Rayko M."/>
        </authorList>
    </citation>
    <scope>NUCLEOTIDE SEQUENCE [LARGE SCALE GENOMIC DNA]</scope>
    <source>
        <strain evidence="10">Kwan_BN1</strain>
    </source>
</reference>
<evidence type="ECO:0000256" key="5">
    <source>
        <dbReference type="ARBA" id="ARBA00022794"/>
    </source>
</evidence>
<evidence type="ECO:0000256" key="4">
    <source>
        <dbReference type="ARBA" id="ARBA00022490"/>
    </source>
</evidence>
<evidence type="ECO:0000256" key="6">
    <source>
        <dbReference type="ARBA" id="ARBA00023069"/>
    </source>
</evidence>
<comment type="subcellular location">
    <subcellularLocation>
        <location evidence="1">Cytoplasm</location>
        <location evidence="1">Cytoskeleton</location>
        <location evidence="1">Cilium axoneme</location>
    </subcellularLocation>
</comment>
<proteinExistence type="inferred from homology"/>
<dbReference type="Proteomes" id="UP000593567">
    <property type="component" value="Unassembled WGS sequence"/>
</dbReference>
<evidence type="ECO:0000256" key="2">
    <source>
        <dbReference type="ARBA" id="ARBA00010500"/>
    </source>
</evidence>
<comment type="function">
    <text evidence="9">Essential for sperm motility and is involved in the regulation of the beating frequency of motile cilia on the epithelial cells of the respiratory tract. Required for the establishment of radial spokes in sperm flagella.</text>
</comment>
<dbReference type="EMBL" id="VXIV02000931">
    <property type="protein sequence ID" value="KAF6035135.1"/>
    <property type="molecule type" value="Genomic_DNA"/>
</dbReference>
<accession>A0A7J7KAD5</accession>
<dbReference type="PANTHER" id="PTHR21442:SF0">
    <property type="entry name" value="CILIA- AND FLAGELLA-ASSOCIATED PROTEIN 206"/>
    <property type="match status" value="1"/>
</dbReference>
<keyword evidence="6" id="KW-0969">Cilium</keyword>
<dbReference type="OrthoDB" id="6282359at2759"/>
<evidence type="ECO:0000313" key="11">
    <source>
        <dbReference type="Proteomes" id="UP000593567"/>
    </source>
</evidence>
<comment type="similarity">
    <text evidence="2">Belongs to the CFAP206 family.</text>
</comment>
<evidence type="ECO:0000256" key="7">
    <source>
        <dbReference type="ARBA" id="ARBA00023212"/>
    </source>
</evidence>
<evidence type="ECO:0000256" key="1">
    <source>
        <dbReference type="ARBA" id="ARBA00004430"/>
    </source>
</evidence>
<keyword evidence="8" id="KW-0966">Cell projection</keyword>
<organism evidence="10 11">
    <name type="scientific">Bugula neritina</name>
    <name type="common">Brown bryozoan</name>
    <name type="synonym">Sertularia neritina</name>
    <dbReference type="NCBI Taxonomy" id="10212"/>
    <lineage>
        <taxon>Eukaryota</taxon>
        <taxon>Metazoa</taxon>
        <taxon>Spiralia</taxon>
        <taxon>Lophotrochozoa</taxon>
        <taxon>Bryozoa</taxon>
        <taxon>Gymnolaemata</taxon>
        <taxon>Cheilostomatida</taxon>
        <taxon>Flustrina</taxon>
        <taxon>Buguloidea</taxon>
        <taxon>Bugulidae</taxon>
        <taxon>Bugula</taxon>
    </lineage>
</organism>
<comment type="caution">
    <text evidence="10">The sequence shown here is derived from an EMBL/GenBank/DDBJ whole genome shotgun (WGS) entry which is preliminary data.</text>
</comment>
<name>A0A7J7KAD5_BUGNE</name>
<protein>
    <recommendedName>
        <fullName evidence="3">Cilia- and flagella-associated protein 206</fullName>
    </recommendedName>
</protein>
<dbReference type="GO" id="GO:0003356">
    <property type="term" value="P:regulation of cilium beat frequency"/>
    <property type="evidence" value="ECO:0007669"/>
    <property type="project" value="TreeGrafter"/>
</dbReference>
<gene>
    <name evidence="10" type="ORF">EB796_006558</name>
</gene>
<dbReference type="GO" id="GO:0030030">
    <property type="term" value="P:cell projection organization"/>
    <property type="evidence" value="ECO:0007669"/>
    <property type="project" value="UniProtKB-KW"/>
</dbReference>
<keyword evidence="11" id="KW-1185">Reference proteome</keyword>
<dbReference type="GO" id="GO:0036064">
    <property type="term" value="C:ciliary basal body"/>
    <property type="evidence" value="ECO:0007669"/>
    <property type="project" value="TreeGrafter"/>
</dbReference>
<keyword evidence="4" id="KW-0963">Cytoplasm</keyword>
<evidence type="ECO:0000313" key="10">
    <source>
        <dbReference type="EMBL" id="KAF6035135.1"/>
    </source>
</evidence>
<dbReference type="InterPro" id="IPR021897">
    <property type="entry name" value="FAP206"/>
</dbReference>
<dbReference type="Pfam" id="PF12018">
    <property type="entry name" value="FAP206"/>
    <property type="match status" value="1"/>
</dbReference>
<dbReference type="PANTHER" id="PTHR21442">
    <property type="entry name" value="CILIA- AND FLAGELLA-ASSOCIATED PROTEIN 206"/>
    <property type="match status" value="1"/>
</dbReference>
<evidence type="ECO:0000256" key="3">
    <source>
        <dbReference type="ARBA" id="ARBA00021602"/>
    </source>
</evidence>
<sequence>MVLLSVLSNILANLEPFIKGHQEMLSNDILAPFLADLTVKTDEERIKEVNMTTDRINAKEMPNTEWLYPETTKNFDRLPLQYRGYCGYSLVRYDRLLIPANPSIGVLRHQNNYYAFSSREAAKEFVLSIDFYIQMGAEAAKCSPELIQLLELHQQFASITPYSQAKEKGKMIEKPITKSDSSTQTDTHILEPNIVKSYEWNEWELRRKAIKLANLRTKVTHSMQTVLSNMRRDNTAQTWLPK</sequence>
<dbReference type="AlphaFoldDB" id="A0A7J7KAD5"/>
<keyword evidence="7" id="KW-0206">Cytoskeleton</keyword>